<evidence type="ECO:0000256" key="1">
    <source>
        <dbReference type="SAM" id="Phobius"/>
    </source>
</evidence>
<dbReference type="Proteomes" id="UP000623842">
    <property type="component" value="Unassembled WGS sequence"/>
</dbReference>
<gene>
    <name evidence="3" type="ORF">GCM10017161_07630</name>
</gene>
<dbReference type="AlphaFoldDB" id="A0A919BCC8"/>
<dbReference type="RefSeq" id="WP_189767435.1">
    <property type="nucleotide sequence ID" value="NZ_BNCK01000002.1"/>
</dbReference>
<feature type="domain" description="Type 4 fimbrial biogenesis protein PilX N-terminal" evidence="2">
    <location>
        <begin position="11"/>
        <end position="60"/>
    </location>
</feature>
<reference evidence="3" key="2">
    <citation type="submission" date="2020-09" db="EMBL/GenBank/DDBJ databases">
        <authorList>
            <person name="Sun Q."/>
            <person name="Kim S."/>
        </authorList>
    </citation>
    <scope>NUCLEOTIDE SEQUENCE</scope>
    <source>
        <strain evidence="3">KCTC 42731</strain>
    </source>
</reference>
<evidence type="ECO:0000259" key="2">
    <source>
        <dbReference type="Pfam" id="PF14341"/>
    </source>
</evidence>
<sequence length="140" mass="15289">MFLKDKYSKHRGSSLVIAIFIIIVLSLLGVALVRMNSTSAQSVVYEVVGTRAFQAAQSGMQLHLQKLFPLSGSGSAECRDNLPVISFNHINGLEGCQAAITCLNKTDYYLVTSQGSCTVGARPWRIQVAREIEVQAQDIK</sequence>
<keyword evidence="4" id="KW-1185">Reference proteome</keyword>
<keyword evidence="1" id="KW-0812">Transmembrane</keyword>
<accession>A0A919BCC8</accession>
<keyword evidence="1" id="KW-1133">Transmembrane helix</keyword>
<organism evidence="3 4">
    <name type="scientific">Thalassotalea marina</name>
    <dbReference type="NCBI Taxonomy" id="1673741"/>
    <lineage>
        <taxon>Bacteria</taxon>
        <taxon>Pseudomonadati</taxon>
        <taxon>Pseudomonadota</taxon>
        <taxon>Gammaproteobacteria</taxon>
        <taxon>Alteromonadales</taxon>
        <taxon>Colwelliaceae</taxon>
        <taxon>Thalassotalea</taxon>
    </lineage>
</organism>
<evidence type="ECO:0000313" key="3">
    <source>
        <dbReference type="EMBL" id="GHF82871.1"/>
    </source>
</evidence>
<name>A0A919BCC8_9GAMM</name>
<dbReference type="Pfam" id="PF14341">
    <property type="entry name" value="PilX_N"/>
    <property type="match status" value="1"/>
</dbReference>
<keyword evidence="1" id="KW-0472">Membrane</keyword>
<proteinExistence type="predicted"/>
<dbReference type="InterPro" id="IPR025746">
    <property type="entry name" value="PilX_N_dom"/>
</dbReference>
<evidence type="ECO:0000313" key="4">
    <source>
        <dbReference type="Proteomes" id="UP000623842"/>
    </source>
</evidence>
<comment type="caution">
    <text evidence="3">The sequence shown here is derived from an EMBL/GenBank/DDBJ whole genome shotgun (WGS) entry which is preliminary data.</text>
</comment>
<reference evidence="3" key="1">
    <citation type="journal article" date="2014" name="Int. J. Syst. Evol. Microbiol.">
        <title>Complete genome sequence of Corynebacterium casei LMG S-19264T (=DSM 44701T), isolated from a smear-ripened cheese.</title>
        <authorList>
            <consortium name="US DOE Joint Genome Institute (JGI-PGF)"/>
            <person name="Walter F."/>
            <person name="Albersmeier A."/>
            <person name="Kalinowski J."/>
            <person name="Ruckert C."/>
        </authorList>
    </citation>
    <scope>NUCLEOTIDE SEQUENCE</scope>
    <source>
        <strain evidence="3">KCTC 42731</strain>
    </source>
</reference>
<protein>
    <recommendedName>
        <fullName evidence="2">Type 4 fimbrial biogenesis protein PilX N-terminal domain-containing protein</fullName>
    </recommendedName>
</protein>
<dbReference type="EMBL" id="BNCK01000002">
    <property type="protein sequence ID" value="GHF82871.1"/>
    <property type="molecule type" value="Genomic_DNA"/>
</dbReference>
<feature type="transmembrane region" description="Helical" evidence="1">
    <location>
        <begin position="12"/>
        <end position="33"/>
    </location>
</feature>